<dbReference type="Pfam" id="PF00994">
    <property type="entry name" value="MoCF_biosynth"/>
    <property type="match status" value="1"/>
</dbReference>
<dbReference type="EC" id="2.10.1.1" evidence="6"/>
<dbReference type="PANTHER" id="PTHR10192:SF31">
    <property type="entry name" value="MOLYBDOPTERIN MOLYBDENUMTRANSFERASE"/>
    <property type="match status" value="1"/>
</dbReference>
<name>A0ABV7B2D9_9GAMM</name>
<dbReference type="SUPFAM" id="SSF63867">
    <property type="entry name" value="MoeA C-terminal domain-like"/>
    <property type="match status" value="1"/>
</dbReference>
<comment type="similarity">
    <text evidence="3 6">Belongs to the MoeA family.</text>
</comment>
<comment type="catalytic activity">
    <reaction evidence="5">
        <text>adenylyl-molybdopterin + molybdate = Mo-molybdopterin + AMP + H(+)</text>
        <dbReference type="Rhea" id="RHEA:35047"/>
        <dbReference type="ChEBI" id="CHEBI:15378"/>
        <dbReference type="ChEBI" id="CHEBI:36264"/>
        <dbReference type="ChEBI" id="CHEBI:62727"/>
        <dbReference type="ChEBI" id="CHEBI:71302"/>
        <dbReference type="ChEBI" id="CHEBI:456215"/>
        <dbReference type="EC" id="2.10.1.1"/>
    </reaction>
</comment>
<organism evidence="8 9">
    <name type="scientific">Halomonas tibetensis</name>
    <dbReference type="NCBI Taxonomy" id="2259590"/>
    <lineage>
        <taxon>Bacteria</taxon>
        <taxon>Pseudomonadati</taxon>
        <taxon>Pseudomonadota</taxon>
        <taxon>Gammaproteobacteria</taxon>
        <taxon>Oceanospirillales</taxon>
        <taxon>Halomonadaceae</taxon>
        <taxon>Halomonas</taxon>
    </lineage>
</organism>
<keyword evidence="9" id="KW-1185">Reference proteome</keyword>
<dbReference type="InterPro" id="IPR036688">
    <property type="entry name" value="MoeA_C_domain_IV_sf"/>
</dbReference>
<evidence type="ECO:0000256" key="2">
    <source>
        <dbReference type="ARBA" id="ARBA00005046"/>
    </source>
</evidence>
<comment type="function">
    <text evidence="1 6">Catalyzes the insertion of molybdate into adenylated molybdopterin with the concomitant release of AMP.</text>
</comment>
<dbReference type="InterPro" id="IPR038987">
    <property type="entry name" value="MoeA-like"/>
</dbReference>
<evidence type="ECO:0000259" key="7">
    <source>
        <dbReference type="SMART" id="SM00852"/>
    </source>
</evidence>
<proteinExistence type="inferred from homology"/>
<keyword evidence="6" id="KW-0500">Molybdenum</keyword>
<dbReference type="Pfam" id="PF03454">
    <property type="entry name" value="MoeA_C"/>
    <property type="match status" value="1"/>
</dbReference>
<comment type="pathway">
    <text evidence="2 6">Cofactor biosynthesis; molybdopterin biosynthesis.</text>
</comment>
<dbReference type="PANTHER" id="PTHR10192">
    <property type="entry name" value="MOLYBDOPTERIN BIOSYNTHESIS PROTEIN"/>
    <property type="match status" value="1"/>
</dbReference>
<evidence type="ECO:0000256" key="4">
    <source>
        <dbReference type="ARBA" id="ARBA00023150"/>
    </source>
</evidence>
<dbReference type="Gene3D" id="3.40.980.10">
    <property type="entry name" value="MoaB/Mog-like domain"/>
    <property type="match status" value="1"/>
</dbReference>
<dbReference type="NCBIfam" id="TIGR00177">
    <property type="entry name" value="molyb_syn"/>
    <property type="match status" value="1"/>
</dbReference>
<feature type="domain" description="MoaB/Mog" evidence="7">
    <location>
        <begin position="203"/>
        <end position="342"/>
    </location>
</feature>
<dbReference type="Gene3D" id="2.170.190.11">
    <property type="entry name" value="Molybdopterin biosynthesis moea protein, domain 3"/>
    <property type="match status" value="1"/>
</dbReference>
<evidence type="ECO:0000313" key="8">
    <source>
        <dbReference type="EMBL" id="MFC2991596.1"/>
    </source>
</evidence>
<dbReference type="Proteomes" id="UP001595386">
    <property type="component" value="Unassembled WGS sequence"/>
</dbReference>
<dbReference type="SMART" id="SM00852">
    <property type="entry name" value="MoCF_biosynth"/>
    <property type="match status" value="1"/>
</dbReference>
<evidence type="ECO:0000256" key="1">
    <source>
        <dbReference type="ARBA" id="ARBA00002901"/>
    </source>
</evidence>
<dbReference type="CDD" id="cd00887">
    <property type="entry name" value="MoeA"/>
    <property type="match status" value="1"/>
</dbReference>
<gene>
    <name evidence="8" type="primary">glp</name>
    <name evidence="8" type="ORF">ACFODV_06085</name>
</gene>
<evidence type="ECO:0000256" key="5">
    <source>
        <dbReference type="ARBA" id="ARBA00047317"/>
    </source>
</evidence>
<dbReference type="InterPro" id="IPR005111">
    <property type="entry name" value="MoeA_C_domain_IV"/>
</dbReference>
<dbReference type="SUPFAM" id="SSF63882">
    <property type="entry name" value="MoeA N-terminal region -like"/>
    <property type="match status" value="1"/>
</dbReference>
<dbReference type="EMBL" id="JBHRSQ010000008">
    <property type="protein sequence ID" value="MFC2991596.1"/>
    <property type="molecule type" value="Genomic_DNA"/>
</dbReference>
<dbReference type="Pfam" id="PF03453">
    <property type="entry name" value="MoeA_N"/>
    <property type="match status" value="1"/>
</dbReference>
<evidence type="ECO:0000256" key="3">
    <source>
        <dbReference type="ARBA" id="ARBA00010763"/>
    </source>
</evidence>
<dbReference type="InterPro" id="IPR001453">
    <property type="entry name" value="MoaB/Mog_dom"/>
</dbReference>
<reference evidence="9" key="1">
    <citation type="journal article" date="2019" name="Int. J. Syst. Evol. Microbiol.">
        <title>The Global Catalogue of Microorganisms (GCM) 10K type strain sequencing project: providing services to taxonomists for standard genome sequencing and annotation.</title>
        <authorList>
            <consortium name="The Broad Institute Genomics Platform"/>
            <consortium name="The Broad Institute Genome Sequencing Center for Infectious Disease"/>
            <person name="Wu L."/>
            <person name="Ma J."/>
        </authorList>
    </citation>
    <scope>NUCLEOTIDE SEQUENCE [LARGE SCALE GENOMIC DNA]</scope>
    <source>
        <strain evidence="9">KCTC 52660</strain>
    </source>
</reference>
<evidence type="ECO:0000313" key="9">
    <source>
        <dbReference type="Proteomes" id="UP001595386"/>
    </source>
</evidence>
<dbReference type="InterPro" id="IPR005110">
    <property type="entry name" value="MoeA_linker/N"/>
</dbReference>
<comment type="caution">
    <text evidence="8">The sequence shown here is derived from an EMBL/GenBank/DDBJ whole genome shotgun (WGS) entry which is preliminary data.</text>
</comment>
<keyword evidence="6" id="KW-0808">Transferase</keyword>
<keyword evidence="6" id="KW-0479">Metal-binding</keyword>
<dbReference type="InterPro" id="IPR036425">
    <property type="entry name" value="MoaB/Mog-like_dom_sf"/>
</dbReference>
<dbReference type="SUPFAM" id="SSF53218">
    <property type="entry name" value="Molybdenum cofactor biosynthesis proteins"/>
    <property type="match status" value="1"/>
</dbReference>
<keyword evidence="6" id="KW-0460">Magnesium</keyword>
<keyword evidence="4 6" id="KW-0501">Molybdenum cofactor biosynthesis</keyword>
<sequence>MTLSCFELGERMLAVEEARAAVLSLVAGPMPPEYLPLALAHGRVLAENAVSPHDVPQCTNAAMDGIALAWPDEGVEKNDFQKSPETVRFRRMMEIHAGQAPTAPLAPGECAGITTGAPLPPGADTVIMREQLAEEESADGARWAIIDTPGRVKRGQNVRQAGEDIARGALALTAGTRLGAPELGLLASLGRAEVAVHRRPRVALFSTGDEVTAPGQPLPKAGIYDANRYSLMALAAEHGAEVLDLGILPDTRNAIADALGRAAAEADLVITSGGVSVGDADHTRAALAAQGELGFWKIAMRPGRPLACGRLGPRGVPFLGLPGNPVAAMVTFLQFAAPLLASLQGRVTVETPQLVAVAEHALKSRTGRVDYLRGIYRSDADGRLWVAGTGAQGSGILSSMVQANCLIEIAAHRVSVAAGEAVTIQPLFRYP</sequence>
<dbReference type="RefSeq" id="WP_379756182.1">
    <property type="nucleotide sequence ID" value="NZ_JBHRSQ010000008.1"/>
</dbReference>
<dbReference type="NCBIfam" id="NF045515">
    <property type="entry name" value="Glp_gephyrin"/>
    <property type="match status" value="1"/>
</dbReference>
<protein>
    <recommendedName>
        <fullName evidence="6">Molybdopterin molybdenumtransferase</fullName>
        <ecNumber evidence="6">2.10.1.1</ecNumber>
    </recommendedName>
</protein>
<dbReference type="Gene3D" id="2.40.340.10">
    <property type="entry name" value="MoeA, C-terminal, domain IV"/>
    <property type="match status" value="1"/>
</dbReference>
<accession>A0ABV7B2D9</accession>
<comment type="cofactor">
    <cofactor evidence="6">
        <name>Mg(2+)</name>
        <dbReference type="ChEBI" id="CHEBI:18420"/>
    </cofactor>
</comment>
<evidence type="ECO:0000256" key="6">
    <source>
        <dbReference type="RuleBase" id="RU365090"/>
    </source>
</evidence>
<dbReference type="Gene3D" id="3.90.105.10">
    <property type="entry name" value="Molybdopterin biosynthesis moea protein, domain 2"/>
    <property type="match status" value="1"/>
</dbReference>
<dbReference type="InterPro" id="IPR036135">
    <property type="entry name" value="MoeA_linker/N_sf"/>
</dbReference>